<dbReference type="PRINTS" id="PR00038">
    <property type="entry name" value="HTHLUXR"/>
</dbReference>
<dbReference type="GO" id="GO:0005737">
    <property type="term" value="C:cytoplasm"/>
    <property type="evidence" value="ECO:0007669"/>
    <property type="project" value="TreeGrafter"/>
</dbReference>
<dbReference type="GO" id="GO:0005524">
    <property type="term" value="F:ATP binding"/>
    <property type="evidence" value="ECO:0007669"/>
    <property type="project" value="UniProtKB-KW"/>
</dbReference>
<dbReference type="InterPro" id="IPR027417">
    <property type="entry name" value="P-loop_NTPase"/>
</dbReference>
<keyword evidence="6" id="KW-1185">Reference proteome</keyword>
<feature type="domain" description="HTH luxR-type" evidence="4">
    <location>
        <begin position="866"/>
        <end position="931"/>
    </location>
</feature>
<dbReference type="GO" id="GO:0006355">
    <property type="term" value="P:regulation of DNA-templated transcription"/>
    <property type="evidence" value="ECO:0007669"/>
    <property type="project" value="InterPro"/>
</dbReference>
<dbReference type="Pfam" id="PF13191">
    <property type="entry name" value="AAA_16"/>
    <property type="match status" value="1"/>
</dbReference>
<dbReference type="EMBL" id="BLKV01000001">
    <property type="protein sequence ID" value="GFG68839.1"/>
    <property type="molecule type" value="Genomic_DNA"/>
</dbReference>
<evidence type="ECO:0000259" key="4">
    <source>
        <dbReference type="PROSITE" id="PS50043"/>
    </source>
</evidence>
<dbReference type="InterPro" id="IPR016032">
    <property type="entry name" value="Sig_transdc_resp-reg_C-effctor"/>
</dbReference>
<reference evidence="5 6" key="1">
    <citation type="journal article" date="2019" name="Emerg. Microbes Infect.">
        <title>Comprehensive subspecies identification of 175 nontuberculous mycobacteria species based on 7547 genomic profiles.</title>
        <authorList>
            <person name="Matsumoto Y."/>
            <person name="Kinjo T."/>
            <person name="Motooka D."/>
            <person name="Nabeya D."/>
            <person name="Jung N."/>
            <person name="Uechi K."/>
            <person name="Horii T."/>
            <person name="Iida T."/>
            <person name="Fujita J."/>
            <person name="Nakamura S."/>
        </authorList>
    </citation>
    <scope>NUCLEOTIDE SEQUENCE [LARGE SCALE GENOMIC DNA]</scope>
    <source>
        <strain evidence="5 6">JCM 16017</strain>
    </source>
</reference>
<dbReference type="PANTHER" id="PTHR16305:SF35">
    <property type="entry name" value="TRANSCRIPTIONAL ACTIVATOR DOMAIN"/>
    <property type="match status" value="1"/>
</dbReference>
<dbReference type="InterPro" id="IPR000792">
    <property type="entry name" value="Tscrpt_reg_LuxR_C"/>
</dbReference>
<dbReference type="Proteomes" id="UP000465263">
    <property type="component" value="Unassembled WGS sequence"/>
</dbReference>
<dbReference type="SUPFAM" id="SSF52540">
    <property type="entry name" value="P-loop containing nucleoside triphosphate hydrolases"/>
    <property type="match status" value="1"/>
</dbReference>
<evidence type="ECO:0000313" key="5">
    <source>
        <dbReference type="EMBL" id="GFG68839.1"/>
    </source>
</evidence>
<keyword evidence="2" id="KW-0067">ATP-binding</keyword>
<dbReference type="CDD" id="cd06170">
    <property type="entry name" value="LuxR_C_like"/>
    <property type="match status" value="1"/>
</dbReference>
<dbReference type="GO" id="GO:0004016">
    <property type="term" value="F:adenylate cyclase activity"/>
    <property type="evidence" value="ECO:0007669"/>
    <property type="project" value="TreeGrafter"/>
</dbReference>
<feature type="region of interest" description="Disordered" evidence="3">
    <location>
        <begin position="1"/>
        <end position="27"/>
    </location>
</feature>
<dbReference type="InterPro" id="IPR041664">
    <property type="entry name" value="AAA_16"/>
</dbReference>
<gene>
    <name evidence="5" type="ORF">MSEN_05590</name>
</gene>
<proteinExistence type="predicted"/>
<dbReference type="SMART" id="SM00421">
    <property type="entry name" value="HTH_LUXR"/>
    <property type="match status" value="1"/>
</dbReference>
<dbReference type="InterPro" id="IPR036388">
    <property type="entry name" value="WH-like_DNA-bd_sf"/>
</dbReference>
<dbReference type="AlphaFoldDB" id="A0A7I9XFV4"/>
<dbReference type="GO" id="GO:0003677">
    <property type="term" value="F:DNA binding"/>
    <property type="evidence" value="ECO:0007669"/>
    <property type="project" value="InterPro"/>
</dbReference>
<dbReference type="Pfam" id="PF00196">
    <property type="entry name" value="GerE"/>
    <property type="match status" value="1"/>
</dbReference>
<keyword evidence="1" id="KW-0547">Nucleotide-binding</keyword>
<dbReference type="Gene3D" id="1.10.10.10">
    <property type="entry name" value="Winged helix-like DNA-binding domain superfamily/Winged helix DNA-binding domain"/>
    <property type="match status" value="1"/>
</dbReference>
<name>A0A7I9XFV4_9MYCO</name>
<dbReference type="PROSITE" id="PS50043">
    <property type="entry name" value="HTH_LUXR_2"/>
    <property type="match status" value="1"/>
</dbReference>
<evidence type="ECO:0000256" key="2">
    <source>
        <dbReference type="ARBA" id="ARBA00022840"/>
    </source>
</evidence>
<dbReference type="PANTHER" id="PTHR16305">
    <property type="entry name" value="TESTICULAR SOLUBLE ADENYLYL CYCLASE"/>
    <property type="match status" value="1"/>
</dbReference>
<evidence type="ECO:0000256" key="1">
    <source>
        <dbReference type="ARBA" id="ARBA00022741"/>
    </source>
</evidence>
<sequence>MSSNGKGPRTPGVSGVFASGPGLVGRGGEQRQLQELLARARAGDSQVLILRGEPGIGKTAMLDYLAESATGFEVIGTAGVESDMELAFAGLQQLCAPLMPCAGALPEPQREALQVAFGLSSGPAPDRFLVGLAVLGLLAAAAGEHPMLCLVDDAHWLDRVTAQTLGFVARRLVAEPVALVFALREPVDGLTGLPKLVLRGLGDTDARELLASAVTGRIDTQVRDRIVAETHGNPLALLELPRGLSAAELAGGYYRPDVQPVAGQLEQHFLAQVRSLPDDTQRLLLLAAAEPVGDPTLLLAAARLLGLPAEALAPAEAAGLSETGRRVRFRHPLVRSAVYRAADPAQRRQAHRALAEATDSAHDPDRRAWHFAHAAAAPDESVAAELEHSAGRAQLRGGTAAAAAFLARATELTPDAARRGGRALDAAEAMRAAAEFDAADALLDTAELAPLDDLQRARAARTRAMLVFARGRGSGDAPTLNLSVRQLFDAAATLERHDTVMGQDALLEAVSAAMYTGRLFGQDARFATAVSLADRVRADPNRAAGLLLHALVVRVLDGCAAAAVPLRAAIAAITPESWSWQAFPIAHEAVLHELWDDESWHRIATDAVRVATDTGALAVLPMALTTLAGVHVQAGEFASARALIADAGALTAAAGQTPLRYHELALAAWIGDEAEATRLLDAAVRYATVRGEGRVTALAGYAGAVLNNALGRYQAACEGLGRAGEYEDLGLYGWNLAELVEAAVRTDRHALAADALEQLDDRTRAAGTDWALGVRARSAALLRDGDAAESLYTEAIERLGRTRIAVQLARTHLLYGEWLRRENRRGDARTQLRLAHTMFSGFGARAFAARSHRELQATGEKARKQPVATGDALTTQEEQIAELAGAGLTNAEIGVQLFISAHTVEWHLRKVFAKLGIRSRRELRDAPWRRSAPG</sequence>
<accession>A0A7I9XFV4</accession>
<dbReference type="SUPFAM" id="SSF46894">
    <property type="entry name" value="C-terminal effector domain of the bipartite response regulators"/>
    <property type="match status" value="1"/>
</dbReference>
<evidence type="ECO:0000256" key="3">
    <source>
        <dbReference type="SAM" id="MobiDB-lite"/>
    </source>
</evidence>
<protein>
    <submittedName>
        <fullName evidence="5">Transcriptional regulator</fullName>
    </submittedName>
</protein>
<evidence type="ECO:0000313" key="6">
    <source>
        <dbReference type="Proteomes" id="UP000465263"/>
    </source>
</evidence>
<organism evidence="5 6">
    <name type="scientific">Mycolicibacter senuensis</name>
    <dbReference type="NCBI Taxonomy" id="386913"/>
    <lineage>
        <taxon>Bacteria</taxon>
        <taxon>Bacillati</taxon>
        <taxon>Actinomycetota</taxon>
        <taxon>Actinomycetes</taxon>
        <taxon>Mycobacteriales</taxon>
        <taxon>Mycobacteriaceae</taxon>
        <taxon>Mycolicibacter</taxon>
    </lineage>
</organism>
<comment type="caution">
    <text evidence="5">The sequence shown here is derived from an EMBL/GenBank/DDBJ whole genome shotgun (WGS) entry which is preliminary data.</text>
</comment>